<dbReference type="PANTHER" id="PTHR31849:SF1">
    <property type="entry name" value="CYSTEINE-RICH DPF MOTIF DOMAIN-CONTAINING PROTEIN 1"/>
    <property type="match status" value="1"/>
</dbReference>
<evidence type="ECO:0000256" key="2">
    <source>
        <dbReference type="ARBA" id="ARBA00014801"/>
    </source>
</evidence>
<dbReference type="InterPro" id="IPR018785">
    <property type="entry name" value="CDPF1_dom"/>
</dbReference>
<dbReference type="PANTHER" id="PTHR31849">
    <property type="entry name" value="CYSTEINE-RICH PDF MOTIF DOMAIN-CONTAINING PROTEIN 1"/>
    <property type="match status" value="1"/>
</dbReference>
<organism evidence="4">
    <name type="scientific">Timema genevievae</name>
    <name type="common">Walking stick</name>
    <dbReference type="NCBI Taxonomy" id="629358"/>
    <lineage>
        <taxon>Eukaryota</taxon>
        <taxon>Metazoa</taxon>
        <taxon>Ecdysozoa</taxon>
        <taxon>Arthropoda</taxon>
        <taxon>Hexapoda</taxon>
        <taxon>Insecta</taxon>
        <taxon>Pterygota</taxon>
        <taxon>Neoptera</taxon>
        <taxon>Polyneoptera</taxon>
        <taxon>Phasmatodea</taxon>
        <taxon>Timematodea</taxon>
        <taxon>Timematoidea</taxon>
        <taxon>Timematidae</taxon>
        <taxon>Timema</taxon>
    </lineage>
</organism>
<comment type="similarity">
    <text evidence="1">Belongs to the CDPF1 family.</text>
</comment>
<dbReference type="PRINTS" id="PR01995">
    <property type="entry name" value="UPF0595"/>
</dbReference>
<accession>A0A7R9PGP5</accession>
<gene>
    <name evidence="4" type="ORF">TGEB3V08_LOCUS624</name>
</gene>
<reference evidence="4" key="1">
    <citation type="submission" date="2020-11" db="EMBL/GenBank/DDBJ databases">
        <authorList>
            <person name="Tran Van P."/>
        </authorList>
    </citation>
    <scope>NUCLEOTIDE SEQUENCE</scope>
</reference>
<dbReference type="InterPro" id="IPR042426">
    <property type="entry name" value="CDPF1"/>
</dbReference>
<evidence type="ECO:0000256" key="1">
    <source>
        <dbReference type="ARBA" id="ARBA00007917"/>
    </source>
</evidence>
<dbReference type="AlphaFoldDB" id="A0A7R9PGP5"/>
<sequence>MEAEPPAQIEGGEFVCSTCGLTEHYTYKGKQPPFCKKISFIDDSYVMKDPFSPPNKNQFLLLGSDCHLCNKQLSSSSAVTTTFDLAQWLGGCIGWSGVEEVGSFLVSPLLFCYVLLSFDEAVLPEVANMWVPMRRVPRHIGGCLRGSSGRSRRSCLRRGEGRTNEIDGDVCFKLLGTRYLDYCHFTTVLEEEAPTTGNNDSPALPNLTYIRRMTDH</sequence>
<evidence type="ECO:0000259" key="3">
    <source>
        <dbReference type="Pfam" id="PF10170"/>
    </source>
</evidence>
<name>A0A7R9PGP5_TIMGE</name>
<evidence type="ECO:0000313" key="4">
    <source>
        <dbReference type="EMBL" id="CAD7586236.1"/>
    </source>
</evidence>
<dbReference type="EMBL" id="OE839220">
    <property type="protein sequence ID" value="CAD7586236.1"/>
    <property type="molecule type" value="Genomic_DNA"/>
</dbReference>
<dbReference type="Pfam" id="PF10170">
    <property type="entry name" value="C6_DPF"/>
    <property type="match status" value="1"/>
</dbReference>
<feature type="domain" description="Cysteine-rich DPF motif" evidence="3">
    <location>
        <begin position="14"/>
        <end position="75"/>
    </location>
</feature>
<proteinExistence type="inferred from homology"/>
<protein>
    <recommendedName>
        <fullName evidence="2">Cysteine-rich DPF motif domain-containing protein 1</fullName>
    </recommendedName>
</protein>